<evidence type="ECO:0000313" key="1">
    <source>
        <dbReference type="Proteomes" id="UP000887578"/>
    </source>
</evidence>
<dbReference type="WBParaSite" id="PDA_v2.g23254.t1">
    <property type="protein sequence ID" value="PDA_v2.g23254.t1"/>
    <property type="gene ID" value="PDA_v2.g23254"/>
</dbReference>
<name>A0A914PWU2_9BILA</name>
<dbReference type="Pfam" id="PF07801">
    <property type="entry name" value="DUF1647"/>
    <property type="match status" value="1"/>
</dbReference>
<dbReference type="PANTHER" id="PTHR31389">
    <property type="entry name" value="LD39211P"/>
    <property type="match status" value="1"/>
</dbReference>
<reference evidence="2" key="1">
    <citation type="submission" date="2022-11" db="UniProtKB">
        <authorList>
            <consortium name="WormBaseParasite"/>
        </authorList>
    </citation>
    <scope>IDENTIFICATION</scope>
</reference>
<sequence>MKVRNFLIRSCNSIGNLAETKNWKTKYMIAYILSNDLDEESLNQYQNECPFIIVRNFNTTKQPDFFEDLLEYRWKPVIVEEVLKEVENVFYFDAGIVFHEDTNGSIMDIVRKSDSNICGVRFFDDSGHSIIFATHPKMIQYFNVSEDAAKKMKMIGASAFIISRKAEEIVKKWKQCALDKEICMAPKGSNIGCGCSECRRKNTYANCHRFDQSAISIITLQQCSSNFSDF</sequence>
<proteinExistence type="predicted"/>
<protein>
    <submittedName>
        <fullName evidence="2">Uncharacterized protein</fullName>
    </submittedName>
</protein>
<dbReference type="InterPro" id="IPR012444">
    <property type="entry name" value="DUF1647"/>
</dbReference>
<dbReference type="AlphaFoldDB" id="A0A914PWU2"/>
<organism evidence="1 2">
    <name type="scientific">Panagrolaimus davidi</name>
    <dbReference type="NCBI Taxonomy" id="227884"/>
    <lineage>
        <taxon>Eukaryota</taxon>
        <taxon>Metazoa</taxon>
        <taxon>Ecdysozoa</taxon>
        <taxon>Nematoda</taxon>
        <taxon>Chromadorea</taxon>
        <taxon>Rhabditida</taxon>
        <taxon>Tylenchina</taxon>
        <taxon>Panagrolaimomorpha</taxon>
        <taxon>Panagrolaimoidea</taxon>
        <taxon>Panagrolaimidae</taxon>
        <taxon>Panagrolaimus</taxon>
    </lineage>
</organism>
<accession>A0A914PWU2</accession>
<dbReference type="PANTHER" id="PTHR31389:SF4">
    <property type="entry name" value="LD39211P"/>
    <property type="match status" value="1"/>
</dbReference>
<keyword evidence="1" id="KW-1185">Reference proteome</keyword>
<dbReference type="Proteomes" id="UP000887578">
    <property type="component" value="Unplaced"/>
</dbReference>
<evidence type="ECO:0000313" key="2">
    <source>
        <dbReference type="WBParaSite" id="PDA_v2.g23254.t1"/>
    </source>
</evidence>